<dbReference type="EMBL" id="JYDV01000007">
    <property type="protein sequence ID" value="KRZ44098.1"/>
    <property type="molecule type" value="Genomic_DNA"/>
</dbReference>
<dbReference type="Proteomes" id="UP000054826">
    <property type="component" value="Unassembled WGS sequence"/>
</dbReference>
<evidence type="ECO:0000256" key="1">
    <source>
        <dbReference type="SAM" id="MobiDB-lite"/>
    </source>
</evidence>
<comment type="caution">
    <text evidence="2">The sequence shown here is derived from an EMBL/GenBank/DDBJ whole genome shotgun (WGS) entry which is preliminary data.</text>
</comment>
<sequence>MADFSEQRLVPTRSNSISLVCERRAYKLRQRRLRKCNVDGFKSDGRDRKLSKKPSGKETKPIPAIYDEEASNSSSEQSISGQLYHNGINSFLPSMPLWLCGLYVYCLCTRKDIDAYGFILSKSNTNGNPQTRISAFETALIPLC</sequence>
<evidence type="ECO:0000313" key="2">
    <source>
        <dbReference type="EMBL" id="KRZ44098.1"/>
    </source>
</evidence>
<evidence type="ECO:0000313" key="3">
    <source>
        <dbReference type="Proteomes" id="UP000054826"/>
    </source>
</evidence>
<name>A0A0V1KA69_TRIPS</name>
<protein>
    <submittedName>
        <fullName evidence="2">Uncharacterized protein</fullName>
    </submittedName>
</protein>
<proteinExistence type="predicted"/>
<accession>A0A0V1KA69</accession>
<organism evidence="2 3">
    <name type="scientific">Trichinella pseudospiralis</name>
    <name type="common">Parasitic roundworm</name>
    <dbReference type="NCBI Taxonomy" id="6337"/>
    <lineage>
        <taxon>Eukaryota</taxon>
        <taxon>Metazoa</taxon>
        <taxon>Ecdysozoa</taxon>
        <taxon>Nematoda</taxon>
        <taxon>Enoplea</taxon>
        <taxon>Dorylaimia</taxon>
        <taxon>Trichinellida</taxon>
        <taxon>Trichinellidae</taxon>
        <taxon>Trichinella</taxon>
    </lineage>
</organism>
<reference evidence="2 3" key="1">
    <citation type="submission" date="2015-01" db="EMBL/GenBank/DDBJ databases">
        <title>Evolution of Trichinella species and genotypes.</title>
        <authorList>
            <person name="Korhonen P.K."/>
            <person name="Edoardo P."/>
            <person name="Giuseppe L.R."/>
            <person name="Gasser R.B."/>
        </authorList>
    </citation>
    <scope>NUCLEOTIDE SEQUENCE [LARGE SCALE GENOMIC DNA]</scope>
    <source>
        <strain evidence="2">ISS176</strain>
    </source>
</reference>
<gene>
    <name evidence="2" type="ORF">T4C_366</name>
</gene>
<feature type="region of interest" description="Disordered" evidence="1">
    <location>
        <begin position="39"/>
        <end position="74"/>
    </location>
</feature>
<dbReference type="AlphaFoldDB" id="A0A0V1KA69"/>